<dbReference type="AlphaFoldDB" id="A0A812P3L0"/>
<gene>
    <name evidence="3" type="ORF">SNAT2548_LOCUS17721</name>
</gene>
<dbReference type="InterPro" id="IPR001303">
    <property type="entry name" value="Aldolase_II/adducin_N"/>
</dbReference>
<protein>
    <recommendedName>
        <fullName evidence="2">Class II aldolase/adducin N-terminal domain-containing protein</fullName>
    </recommendedName>
</protein>
<sequence>MTSVEDQSIAEGAPRIKFACHVSEDAEQKLEPLLSEFRRLCEALAAAVVLLEETGAAPVLPDGLVAGNCSALLRGTSEEMLLVSRSGKDAGMMPSEADFVAVQAFDWEGWSCHFCPAKPGARPTSDTPLHWACLMKAATTFAWLERPLVALHGHALAEKEGLEKAKALKLPISHEETLFSTPEDVEALLDLFRDFPYPENKVFIRRGHGFLILSDSVPGAIEELRKLEPHFETRPKAKRPRATLPEYQAPFEANGSGKAASDLA</sequence>
<reference evidence="3" key="1">
    <citation type="submission" date="2021-02" db="EMBL/GenBank/DDBJ databases">
        <authorList>
            <person name="Dougan E. K."/>
            <person name="Rhodes N."/>
            <person name="Thang M."/>
            <person name="Chan C."/>
        </authorList>
    </citation>
    <scope>NUCLEOTIDE SEQUENCE</scope>
</reference>
<dbReference type="Gene3D" id="3.40.225.10">
    <property type="entry name" value="Class II aldolase/adducin N-terminal domain"/>
    <property type="match status" value="1"/>
</dbReference>
<evidence type="ECO:0000313" key="4">
    <source>
        <dbReference type="Proteomes" id="UP000604046"/>
    </source>
</evidence>
<comment type="caution">
    <text evidence="3">The sequence shown here is derived from an EMBL/GenBank/DDBJ whole genome shotgun (WGS) entry which is preliminary data.</text>
</comment>
<feature type="region of interest" description="Disordered" evidence="1">
    <location>
        <begin position="232"/>
        <end position="264"/>
    </location>
</feature>
<dbReference type="Proteomes" id="UP000604046">
    <property type="component" value="Unassembled WGS sequence"/>
</dbReference>
<organism evidence="3 4">
    <name type="scientific">Symbiodinium natans</name>
    <dbReference type="NCBI Taxonomy" id="878477"/>
    <lineage>
        <taxon>Eukaryota</taxon>
        <taxon>Sar</taxon>
        <taxon>Alveolata</taxon>
        <taxon>Dinophyceae</taxon>
        <taxon>Suessiales</taxon>
        <taxon>Symbiodiniaceae</taxon>
        <taxon>Symbiodinium</taxon>
    </lineage>
</organism>
<name>A0A812P3L0_9DINO</name>
<evidence type="ECO:0000259" key="2">
    <source>
        <dbReference type="Pfam" id="PF00596"/>
    </source>
</evidence>
<dbReference type="Pfam" id="PF00596">
    <property type="entry name" value="Aldolase_II"/>
    <property type="match status" value="1"/>
</dbReference>
<evidence type="ECO:0000256" key="1">
    <source>
        <dbReference type="SAM" id="MobiDB-lite"/>
    </source>
</evidence>
<dbReference type="InterPro" id="IPR036409">
    <property type="entry name" value="Aldolase_II/adducin_N_sf"/>
</dbReference>
<keyword evidence="4" id="KW-1185">Reference proteome</keyword>
<dbReference type="EMBL" id="CAJNDS010002120">
    <property type="protein sequence ID" value="CAE7338519.1"/>
    <property type="molecule type" value="Genomic_DNA"/>
</dbReference>
<dbReference type="OrthoDB" id="2359822at2759"/>
<proteinExistence type="predicted"/>
<evidence type="ECO:0000313" key="3">
    <source>
        <dbReference type="EMBL" id="CAE7338519.1"/>
    </source>
</evidence>
<accession>A0A812P3L0</accession>
<feature type="domain" description="Class II aldolase/adducin N-terminal" evidence="2">
    <location>
        <begin position="64"/>
        <end position="228"/>
    </location>
</feature>
<dbReference type="SUPFAM" id="SSF53639">
    <property type="entry name" value="AraD/HMP-PK domain-like"/>
    <property type="match status" value="1"/>
</dbReference>